<keyword evidence="3" id="KW-1185">Reference proteome</keyword>
<sequence>MSDSRHTRPATTKRSQQTDDDEGRKTKKKAEAHLQLEYIDAKYDDLDDAAHAALDIKTQKVISEYGDELNGADIVISVVSTCNRLLQDGVSLHKIRKKFGDALDTLAKDAHNIGSYKSIRNLVVLQKNVNLINPKLDHNGMDVGPLNEDVREMQ</sequence>
<comment type="caution">
    <text evidence="2">The sequence shown here is derived from an EMBL/GenBank/DDBJ whole genome shotgun (WGS) entry which is preliminary data.</text>
</comment>
<dbReference type="AlphaFoldDB" id="A0A4S4KAH0"/>
<evidence type="ECO:0000256" key="1">
    <source>
        <dbReference type="SAM" id="MobiDB-lite"/>
    </source>
</evidence>
<protein>
    <submittedName>
        <fullName evidence="2">Uncharacterized protein</fullName>
    </submittedName>
</protein>
<gene>
    <name evidence="2" type="ORF">EW145_g8050</name>
</gene>
<proteinExistence type="predicted"/>
<accession>A0A4S4KAH0</accession>
<feature type="region of interest" description="Disordered" evidence="1">
    <location>
        <begin position="1"/>
        <end position="29"/>
    </location>
</feature>
<feature type="non-terminal residue" evidence="2">
    <location>
        <position position="154"/>
    </location>
</feature>
<name>A0A4S4KAH0_9AGAM</name>
<evidence type="ECO:0000313" key="2">
    <source>
        <dbReference type="EMBL" id="THG94946.1"/>
    </source>
</evidence>
<evidence type="ECO:0000313" key="3">
    <source>
        <dbReference type="Proteomes" id="UP000308199"/>
    </source>
</evidence>
<reference evidence="2 3" key="1">
    <citation type="submission" date="2019-02" db="EMBL/GenBank/DDBJ databases">
        <title>Genome sequencing of the rare red list fungi Phellinidium pouzarii.</title>
        <authorList>
            <person name="Buettner E."/>
            <person name="Kellner H."/>
        </authorList>
    </citation>
    <scope>NUCLEOTIDE SEQUENCE [LARGE SCALE GENOMIC DNA]</scope>
    <source>
        <strain evidence="2 3">DSM 108285</strain>
    </source>
</reference>
<dbReference type="EMBL" id="SGPK01001033">
    <property type="protein sequence ID" value="THG94946.1"/>
    <property type="molecule type" value="Genomic_DNA"/>
</dbReference>
<dbReference type="Proteomes" id="UP000308199">
    <property type="component" value="Unassembled WGS sequence"/>
</dbReference>
<organism evidence="2 3">
    <name type="scientific">Phellinidium pouzarii</name>
    <dbReference type="NCBI Taxonomy" id="167371"/>
    <lineage>
        <taxon>Eukaryota</taxon>
        <taxon>Fungi</taxon>
        <taxon>Dikarya</taxon>
        <taxon>Basidiomycota</taxon>
        <taxon>Agaricomycotina</taxon>
        <taxon>Agaricomycetes</taxon>
        <taxon>Hymenochaetales</taxon>
        <taxon>Hymenochaetaceae</taxon>
        <taxon>Phellinidium</taxon>
    </lineage>
</organism>